<reference evidence="1 2" key="1">
    <citation type="journal article" date="2013" name="Curr. Biol.">
        <title>The Genome of the Foraminiferan Reticulomyxa filosa.</title>
        <authorList>
            <person name="Glockner G."/>
            <person name="Hulsmann N."/>
            <person name="Schleicher M."/>
            <person name="Noegel A.A."/>
            <person name="Eichinger L."/>
            <person name="Gallinger C."/>
            <person name="Pawlowski J."/>
            <person name="Sierra R."/>
            <person name="Euteneuer U."/>
            <person name="Pillet L."/>
            <person name="Moustafa A."/>
            <person name="Platzer M."/>
            <person name="Groth M."/>
            <person name="Szafranski K."/>
            <person name="Schliwa M."/>
        </authorList>
    </citation>
    <scope>NUCLEOTIDE SEQUENCE [LARGE SCALE GENOMIC DNA]</scope>
</reference>
<keyword evidence="2" id="KW-1185">Reference proteome</keyword>
<proteinExistence type="predicted"/>
<sequence>MLFASTHCVDFVIIFKKKNQDKYFIDATVEMKAVCNFAYSIFGQAITSDPSTNASGTEQKQSMKVSSKKIVKPVVNIKSGTSSISFGSKKALKKKKRDYLIKSTESQKTSLRENCREQGIMGIAAKARGKPKVQLRKHQKKKKRAIITPSQFQLNRIMEIRNLLQSKLQTSPSNVVEKRGNKTSVITIESIINLFYHCGSIGRIHVLGVIIVALQKYVEVVDAMKKGNCNPNDSEMQMLLDEIWHLLNNLFPHMDNDNTYALLKDHGLICSYGQIMECDACLKMH</sequence>
<gene>
    <name evidence="1" type="ORF">RFI_25433</name>
</gene>
<organism evidence="1 2">
    <name type="scientific">Reticulomyxa filosa</name>
    <dbReference type="NCBI Taxonomy" id="46433"/>
    <lineage>
        <taxon>Eukaryota</taxon>
        <taxon>Sar</taxon>
        <taxon>Rhizaria</taxon>
        <taxon>Retaria</taxon>
        <taxon>Foraminifera</taxon>
        <taxon>Monothalamids</taxon>
        <taxon>Reticulomyxidae</taxon>
        <taxon>Reticulomyxa</taxon>
    </lineage>
</organism>
<dbReference type="EMBL" id="ASPP01021869">
    <property type="protein sequence ID" value="ETO11943.1"/>
    <property type="molecule type" value="Genomic_DNA"/>
</dbReference>
<name>X6MD62_RETFI</name>
<comment type="caution">
    <text evidence="1">The sequence shown here is derived from an EMBL/GenBank/DDBJ whole genome shotgun (WGS) entry which is preliminary data.</text>
</comment>
<dbReference type="Proteomes" id="UP000023152">
    <property type="component" value="Unassembled WGS sequence"/>
</dbReference>
<evidence type="ECO:0000313" key="2">
    <source>
        <dbReference type="Proteomes" id="UP000023152"/>
    </source>
</evidence>
<accession>X6MD62</accession>
<protein>
    <submittedName>
        <fullName evidence="1">Uncharacterized protein</fullName>
    </submittedName>
</protein>
<dbReference type="AlphaFoldDB" id="X6MD62"/>
<evidence type="ECO:0000313" key="1">
    <source>
        <dbReference type="EMBL" id="ETO11943.1"/>
    </source>
</evidence>